<gene>
    <name evidence="3" type="ORF">IRL76_02240</name>
</gene>
<dbReference type="RefSeq" id="WP_200982764.1">
    <property type="nucleotide sequence ID" value="NZ_CP064654.1"/>
</dbReference>
<dbReference type="KEGG" id="qso:IRL76_02240"/>
<feature type="region of interest" description="Disordered" evidence="1">
    <location>
        <begin position="18"/>
        <end position="52"/>
    </location>
</feature>
<keyword evidence="4" id="KW-1185">Reference proteome</keyword>
<sequence>MKKIVLVAALAAISACSQPAEAPDEAATAEPAAEATPAEAMAADGGPGYGKFKITQEDGTVLTDDVKADGTYSTTDADGKVVETGTWVQKPGEYCATKSEEGAVEECYPEKIDENGVWVSSNPKTGKSVTVERLPE</sequence>
<feature type="compositionally biased region" description="Low complexity" evidence="1">
    <location>
        <begin position="18"/>
        <end position="44"/>
    </location>
</feature>
<accession>A0A7S8F566</accession>
<evidence type="ECO:0000313" key="4">
    <source>
        <dbReference type="Proteomes" id="UP000594459"/>
    </source>
</evidence>
<reference evidence="3 4" key="1">
    <citation type="submission" date="2020-11" db="EMBL/GenBank/DDBJ databases">
        <title>The genome sequence of Erythrobacter sp. 6D36.</title>
        <authorList>
            <person name="Liu Y."/>
        </authorList>
    </citation>
    <scope>NUCLEOTIDE SEQUENCE [LARGE SCALE GENOMIC DNA]</scope>
    <source>
        <strain evidence="3 4">6D36</strain>
    </source>
</reference>
<evidence type="ECO:0000256" key="1">
    <source>
        <dbReference type="SAM" id="MobiDB-lite"/>
    </source>
</evidence>
<evidence type="ECO:0008006" key="5">
    <source>
        <dbReference type="Google" id="ProtNLM"/>
    </source>
</evidence>
<protein>
    <recommendedName>
        <fullName evidence="5">Lipoprotein</fullName>
    </recommendedName>
</protein>
<feature type="chain" id="PRO_5032844807" description="Lipoprotein" evidence="2">
    <location>
        <begin position="23"/>
        <end position="136"/>
    </location>
</feature>
<organism evidence="3 4">
    <name type="scientific">Qipengyuania soli</name>
    <dbReference type="NCBI Taxonomy" id="2782568"/>
    <lineage>
        <taxon>Bacteria</taxon>
        <taxon>Pseudomonadati</taxon>
        <taxon>Pseudomonadota</taxon>
        <taxon>Alphaproteobacteria</taxon>
        <taxon>Sphingomonadales</taxon>
        <taxon>Erythrobacteraceae</taxon>
        <taxon>Qipengyuania</taxon>
    </lineage>
</organism>
<name>A0A7S8F566_9SPHN</name>
<dbReference type="AlphaFoldDB" id="A0A7S8F566"/>
<dbReference type="Proteomes" id="UP000594459">
    <property type="component" value="Chromosome"/>
</dbReference>
<evidence type="ECO:0000313" key="3">
    <source>
        <dbReference type="EMBL" id="QPC99419.1"/>
    </source>
</evidence>
<keyword evidence="2" id="KW-0732">Signal</keyword>
<dbReference type="EMBL" id="CP064654">
    <property type="protein sequence ID" value="QPC99419.1"/>
    <property type="molecule type" value="Genomic_DNA"/>
</dbReference>
<proteinExistence type="predicted"/>
<feature type="signal peptide" evidence="2">
    <location>
        <begin position="1"/>
        <end position="22"/>
    </location>
</feature>
<evidence type="ECO:0000256" key="2">
    <source>
        <dbReference type="SAM" id="SignalP"/>
    </source>
</evidence>
<dbReference type="PROSITE" id="PS51257">
    <property type="entry name" value="PROKAR_LIPOPROTEIN"/>
    <property type="match status" value="1"/>
</dbReference>